<dbReference type="CDD" id="cd00275">
    <property type="entry name" value="C2_PLC_like"/>
    <property type="match status" value="1"/>
</dbReference>
<dbReference type="Gene3D" id="1.10.238.10">
    <property type="entry name" value="EF-hand"/>
    <property type="match status" value="1"/>
</dbReference>
<dbReference type="InterPro" id="IPR000909">
    <property type="entry name" value="PLipase_C_PInositol-sp_X_dom"/>
</dbReference>
<dbReference type="Proteomes" id="UP000541444">
    <property type="component" value="Unassembled WGS sequence"/>
</dbReference>
<evidence type="ECO:0000313" key="14">
    <source>
        <dbReference type="Proteomes" id="UP000541444"/>
    </source>
</evidence>
<keyword evidence="9" id="KW-0443">Lipid metabolism</keyword>
<dbReference type="SMART" id="SM00149">
    <property type="entry name" value="PLCYc"/>
    <property type="match status" value="1"/>
</dbReference>
<dbReference type="Pfam" id="PF09279">
    <property type="entry name" value="EF-hand_like"/>
    <property type="match status" value="1"/>
</dbReference>
<keyword evidence="8" id="KW-0807">Transducer</keyword>
<evidence type="ECO:0000256" key="1">
    <source>
        <dbReference type="ARBA" id="ARBA00001195"/>
    </source>
</evidence>
<dbReference type="Pfam" id="PF00387">
    <property type="entry name" value="PI-PLC-Y"/>
    <property type="match status" value="1"/>
</dbReference>
<evidence type="ECO:0000256" key="2">
    <source>
        <dbReference type="ARBA" id="ARBA00004202"/>
    </source>
</evidence>
<evidence type="ECO:0000256" key="4">
    <source>
        <dbReference type="ARBA" id="ARBA00022475"/>
    </source>
</evidence>
<dbReference type="SUPFAM" id="SSF51695">
    <property type="entry name" value="PLC-like phosphodiesterases"/>
    <property type="match status" value="1"/>
</dbReference>
<feature type="domain" description="PI-PLC Y-box" evidence="12">
    <location>
        <begin position="388"/>
        <end position="455"/>
    </location>
</feature>
<dbReference type="SMART" id="SM00239">
    <property type="entry name" value="C2"/>
    <property type="match status" value="1"/>
</dbReference>
<dbReference type="OrthoDB" id="269822at2759"/>
<dbReference type="PROSITE" id="PS50004">
    <property type="entry name" value="C2"/>
    <property type="match status" value="1"/>
</dbReference>
<evidence type="ECO:0000256" key="7">
    <source>
        <dbReference type="ARBA" id="ARBA00023136"/>
    </source>
</evidence>
<comment type="caution">
    <text evidence="13">The sequence shown here is derived from an EMBL/GenBank/DDBJ whole genome shotgun (WGS) entry which is preliminary data.</text>
</comment>
<feature type="domain" description="C2" evidence="11">
    <location>
        <begin position="455"/>
        <end position="586"/>
    </location>
</feature>
<dbReference type="GO" id="GO:0048015">
    <property type="term" value="P:phosphatidylinositol-mediated signaling"/>
    <property type="evidence" value="ECO:0007669"/>
    <property type="project" value="TreeGrafter"/>
</dbReference>
<dbReference type="PROSITE" id="PS50007">
    <property type="entry name" value="PIPLC_X_DOMAIN"/>
    <property type="match status" value="1"/>
</dbReference>
<name>A0A7J7MFC7_9MAGN</name>
<dbReference type="Gene3D" id="3.20.20.190">
    <property type="entry name" value="Phosphatidylinositol (PI) phosphodiesterase"/>
    <property type="match status" value="1"/>
</dbReference>
<dbReference type="SUPFAM" id="SSF47473">
    <property type="entry name" value="EF-hand"/>
    <property type="match status" value="1"/>
</dbReference>
<evidence type="ECO:0000256" key="5">
    <source>
        <dbReference type="ARBA" id="ARBA00022801"/>
    </source>
</evidence>
<dbReference type="PANTHER" id="PTHR10336:SF204">
    <property type="entry name" value="PHOSPHOINOSITIDE PHOSPHOLIPASE C 4-RELATED"/>
    <property type="match status" value="1"/>
</dbReference>
<dbReference type="GO" id="GO:0005886">
    <property type="term" value="C:plasma membrane"/>
    <property type="evidence" value="ECO:0007669"/>
    <property type="project" value="UniProtKB-SubCell"/>
</dbReference>
<comment type="catalytic activity">
    <reaction evidence="1 9">
        <text>a 1,2-diacyl-sn-glycero-3-phospho-(1D-myo-inositol-4,5-bisphosphate) + H2O = 1D-myo-inositol 1,4,5-trisphosphate + a 1,2-diacyl-sn-glycerol + H(+)</text>
        <dbReference type="Rhea" id="RHEA:33179"/>
        <dbReference type="ChEBI" id="CHEBI:15377"/>
        <dbReference type="ChEBI" id="CHEBI:15378"/>
        <dbReference type="ChEBI" id="CHEBI:17815"/>
        <dbReference type="ChEBI" id="CHEBI:58456"/>
        <dbReference type="ChEBI" id="CHEBI:203600"/>
        <dbReference type="EC" id="3.1.4.11"/>
    </reaction>
</comment>
<dbReference type="PRINTS" id="PR00390">
    <property type="entry name" value="PHPHLIPASEC"/>
</dbReference>
<keyword evidence="5 9" id="KW-0378">Hydrolase</keyword>
<evidence type="ECO:0000256" key="3">
    <source>
        <dbReference type="ARBA" id="ARBA00012368"/>
    </source>
</evidence>
<evidence type="ECO:0000256" key="9">
    <source>
        <dbReference type="RuleBase" id="RU361133"/>
    </source>
</evidence>
<feature type="region of interest" description="Disordered" evidence="10">
    <location>
        <begin position="289"/>
        <end position="309"/>
    </location>
</feature>
<keyword evidence="14" id="KW-1185">Reference proteome</keyword>
<evidence type="ECO:0000256" key="8">
    <source>
        <dbReference type="ARBA" id="ARBA00023224"/>
    </source>
</evidence>
<evidence type="ECO:0000259" key="12">
    <source>
        <dbReference type="PROSITE" id="PS50008"/>
    </source>
</evidence>
<evidence type="ECO:0000256" key="6">
    <source>
        <dbReference type="ARBA" id="ARBA00022963"/>
    </source>
</evidence>
<dbReference type="InterPro" id="IPR011992">
    <property type="entry name" value="EF-hand-dom_pair"/>
</dbReference>
<dbReference type="Pfam" id="PF00388">
    <property type="entry name" value="PI-PLC-X"/>
    <property type="match status" value="1"/>
</dbReference>
<keyword evidence="6 9" id="KW-0442">Lipid degradation</keyword>
<dbReference type="InterPro" id="IPR001192">
    <property type="entry name" value="PI-PLC_fam"/>
</dbReference>
<dbReference type="Gene3D" id="2.60.40.150">
    <property type="entry name" value="C2 domain"/>
    <property type="match status" value="1"/>
</dbReference>
<comment type="subcellular location">
    <subcellularLocation>
        <location evidence="2">Cell membrane</location>
        <topology evidence="2">Peripheral membrane protein</topology>
    </subcellularLocation>
</comment>
<dbReference type="InterPro" id="IPR017946">
    <property type="entry name" value="PLC-like_Pdiesterase_TIM-brl"/>
</dbReference>
<dbReference type="InterPro" id="IPR000008">
    <property type="entry name" value="C2_dom"/>
</dbReference>
<keyword evidence="7" id="KW-0472">Membrane</keyword>
<dbReference type="AlphaFoldDB" id="A0A7J7MFC7"/>
<dbReference type="InterPro" id="IPR035892">
    <property type="entry name" value="C2_domain_sf"/>
</dbReference>
<sequence length="604" mass="69506">MFKCFTRKFKFNETQVPSDIREAFARFSNEGTNLMTPDQLLRFLVEFQGEIGAKIRDAERIIERIMQRRYHIHVMGKRNHAITVEDFHYYLFSDDLNSPIRSRVHQDMTAPLSHYFIYTGHNSYLTGNQLSSDCSDFPIIKALQRGVRVIELDVWPNPSKDDVYVLHGRTLTTPVPLIKCLRSIKEYAFTASPYPVVITLEDHLTPGLQAKVAEMVTQTFGEMLFYSESVCLEEFPSPEALMYRVILSTKPPKEYLETNISKEKGKDSCEEDAWGKEFSDLRDVLEAGDKTDGYSSEHNQDEEDIDDCDRRSRQLGAPEYKRLIAIHAKKYKGGLKESLKIDIDKVGRLSLSEQALGKATLHHGNNLVSDFIKLNWYMNSAAGVSDSRFTHKNLLRVYPKGTRFDSSNYNPLIGWMHGCQMVAFNMQGYGRSLWLMQGMFRSNGGCGYVKKPDFLMKEDQHNQLFDPKVKLLVKKTLKVRVYMGNGWQLDFSPTHFDSYSPPDFYAKIGIAGVPADVSMQKTNIILDDWAPVWDKEFRFPLTVPELALLRIEVHEYDLSEKDDFGGQTCLPVWELRPGIRAVPLFNHKGEKYRSVKLLVQFQFV</sequence>
<dbReference type="GO" id="GO:0004435">
    <property type="term" value="F:phosphatidylinositol-4,5-bisphosphate phospholipase C activity"/>
    <property type="evidence" value="ECO:0007669"/>
    <property type="project" value="UniProtKB-EC"/>
</dbReference>
<dbReference type="PANTHER" id="PTHR10336">
    <property type="entry name" value="PHOSPHOINOSITIDE-SPECIFIC PHOSPHOLIPASE C FAMILY PROTEIN"/>
    <property type="match status" value="1"/>
</dbReference>
<evidence type="ECO:0000256" key="10">
    <source>
        <dbReference type="SAM" id="MobiDB-lite"/>
    </source>
</evidence>
<protein>
    <recommendedName>
        <fullName evidence="3 9">Phosphoinositide phospholipase C</fullName>
        <ecNumber evidence="3 9">3.1.4.11</ecNumber>
    </recommendedName>
</protein>
<dbReference type="InterPro" id="IPR001711">
    <property type="entry name" value="PLipase_C_Pinositol-sp_Y"/>
</dbReference>
<dbReference type="InterPro" id="IPR015359">
    <property type="entry name" value="PLC_EF-hand-like"/>
</dbReference>
<dbReference type="FunFam" id="2.60.40.150:FF:000060">
    <property type="entry name" value="Phosphoinositide phospholipase C"/>
    <property type="match status" value="1"/>
</dbReference>
<reference evidence="13 14" key="1">
    <citation type="journal article" date="2020" name="IScience">
        <title>Genome Sequencing of the Endangered Kingdonia uniflora (Circaeasteraceae, Ranunculales) Reveals Potential Mechanisms of Evolutionary Specialization.</title>
        <authorList>
            <person name="Sun Y."/>
            <person name="Deng T."/>
            <person name="Zhang A."/>
            <person name="Moore M.J."/>
            <person name="Landis J.B."/>
            <person name="Lin N."/>
            <person name="Zhang H."/>
            <person name="Zhang X."/>
            <person name="Huang J."/>
            <person name="Zhang X."/>
            <person name="Sun H."/>
            <person name="Wang H."/>
        </authorList>
    </citation>
    <scope>NUCLEOTIDE SEQUENCE [LARGE SCALE GENOMIC DNA]</scope>
    <source>
        <strain evidence="13">TB1705</strain>
        <tissue evidence="13">Leaf</tissue>
    </source>
</reference>
<dbReference type="EC" id="3.1.4.11" evidence="3 9"/>
<accession>A0A7J7MFC7</accession>
<evidence type="ECO:0000259" key="11">
    <source>
        <dbReference type="PROSITE" id="PS50004"/>
    </source>
</evidence>
<proteinExistence type="predicted"/>
<dbReference type="GO" id="GO:0016042">
    <property type="term" value="P:lipid catabolic process"/>
    <property type="evidence" value="ECO:0007669"/>
    <property type="project" value="UniProtKB-KW"/>
</dbReference>
<dbReference type="GO" id="GO:0006950">
    <property type="term" value="P:response to stress"/>
    <property type="evidence" value="ECO:0007669"/>
    <property type="project" value="UniProtKB-ARBA"/>
</dbReference>
<dbReference type="Pfam" id="PF00168">
    <property type="entry name" value="C2"/>
    <property type="match status" value="1"/>
</dbReference>
<dbReference type="SMART" id="SM00148">
    <property type="entry name" value="PLCXc"/>
    <property type="match status" value="1"/>
</dbReference>
<dbReference type="EMBL" id="JACGCM010001560">
    <property type="protein sequence ID" value="KAF6153613.1"/>
    <property type="molecule type" value="Genomic_DNA"/>
</dbReference>
<keyword evidence="4" id="KW-1003">Cell membrane</keyword>
<evidence type="ECO:0000313" key="13">
    <source>
        <dbReference type="EMBL" id="KAF6153613.1"/>
    </source>
</evidence>
<dbReference type="PROSITE" id="PS50008">
    <property type="entry name" value="PIPLC_Y_DOMAIN"/>
    <property type="match status" value="1"/>
</dbReference>
<dbReference type="GO" id="GO:0051209">
    <property type="term" value="P:release of sequestered calcium ion into cytosol"/>
    <property type="evidence" value="ECO:0007669"/>
    <property type="project" value="TreeGrafter"/>
</dbReference>
<dbReference type="SUPFAM" id="SSF49562">
    <property type="entry name" value="C2 domain (Calcium/lipid-binding domain, CaLB)"/>
    <property type="match status" value="1"/>
</dbReference>
<organism evidence="13 14">
    <name type="scientific">Kingdonia uniflora</name>
    <dbReference type="NCBI Taxonomy" id="39325"/>
    <lineage>
        <taxon>Eukaryota</taxon>
        <taxon>Viridiplantae</taxon>
        <taxon>Streptophyta</taxon>
        <taxon>Embryophyta</taxon>
        <taxon>Tracheophyta</taxon>
        <taxon>Spermatophyta</taxon>
        <taxon>Magnoliopsida</taxon>
        <taxon>Ranunculales</taxon>
        <taxon>Circaeasteraceae</taxon>
        <taxon>Kingdonia</taxon>
    </lineage>
</organism>
<gene>
    <name evidence="13" type="ORF">GIB67_027480</name>
</gene>